<dbReference type="EMBL" id="LJIW01000002">
    <property type="protein sequence ID" value="PNG92286.1"/>
    <property type="molecule type" value="Genomic_DNA"/>
</dbReference>
<dbReference type="Proteomes" id="UP000236520">
    <property type="component" value="Unassembled WGS sequence"/>
</dbReference>
<protein>
    <submittedName>
        <fullName evidence="1">Uncharacterized protein</fullName>
    </submittedName>
</protein>
<organism evidence="1 2">
    <name type="scientific">Streptomyces malaysiensis</name>
    <dbReference type="NCBI Taxonomy" id="92644"/>
    <lineage>
        <taxon>Bacteria</taxon>
        <taxon>Bacillati</taxon>
        <taxon>Actinomycetota</taxon>
        <taxon>Actinomycetes</taxon>
        <taxon>Kitasatosporales</taxon>
        <taxon>Streptomycetaceae</taxon>
        <taxon>Streptomyces</taxon>
        <taxon>Streptomyces violaceusniger group</taxon>
    </lineage>
</organism>
<reference evidence="1 2" key="1">
    <citation type="submission" date="2015-09" db="EMBL/GenBank/DDBJ databases">
        <title>Genome sequence, genome mining and natural product profiling of a biocontrol bacterium Streptomyces malaysiensis F913.</title>
        <authorList>
            <person name="Xu Y."/>
            <person name="Wei J."/>
            <person name="Xie J."/>
            <person name="Li T."/>
            <person name="Zhou Z."/>
        </authorList>
    </citation>
    <scope>NUCLEOTIDE SEQUENCE [LARGE SCALE GENOMIC DNA]</scope>
    <source>
        <strain evidence="1 2">F913</strain>
    </source>
</reference>
<accession>A0A2J7YW97</accession>
<sequence length="94" mass="10571">MPRIVIEPGMPRRRIWMPSVLAVKRAPGMPRTSPCSSKQGTRLRISSLAMDSEARDWVTSFSKVRVRLSGRGSADRMPHGLRVSIIGQAWPDRM</sequence>
<evidence type="ECO:0000313" key="2">
    <source>
        <dbReference type="Proteomes" id="UP000236520"/>
    </source>
</evidence>
<name>A0A2J7YW97_STRMQ</name>
<keyword evidence="2" id="KW-1185">Reference proteome</keyword>
<proteinExistence type="predicted"/>
<evidence type="ECO:0000313" key="1">
    <source>
        <dbReference type="EMBL" id="PNG92286.1"/>
    </source>
</evidence>
<dbReference type="AlphaFoldDB" id="A0A2J7YW97"/>
<gene>
    <name evidence="1" type="ORF">SMF913_27751</name>
</gene>
<comment type="caution">
    <text evidence="1">The sequence shown here is derived from an EMBL/GenBank/DDBJ whole genome shotgun (WGS) entry which is preliminary data.</text>
</comment>